<proteinExistence type="predicted"/>
<organism evidence="2 3">
    <name type="scientific">Cucumis melo var. makuwa</name>
    <name type="common">Oriental melon</name>
    <dbReference type="NCBI Taxonomy" id="1194695"/>
    <lineage>
        <taxon>Eukaryota</taxon>
        <taxon>Viridiplantae</taxon>
        <taxon>Streptophyta</taxon>
        <taxon>Embryophyta</taxon>
        <taxon>Tracheophyta</taxon>
        <taxon>Spermatophyta</taxon>
        <taxon>Magnoliopsida</taxon>
        <taxon>eudicotyledons</taxon>
        <taxon>Gunneridae</taxon>
        <taxon>Pentapetalae</taxon>
        <taxon>rosids</taxon>
        <taxon>fabids</taxon>
        <taxon>Cucurbitales</taxon>
        <taxon>Cucurbitaceae</taxon>
        <taxon>Benincaseae</taxon>
        <taxon>Cucumis</taxon>
    </lineage>
</organism>
<feature type="region of interest" description="Disordered" evidence="1">
    <location>
        <begin position="320"/>
        <end position="354"/>
    </location>
</feature>
<evidence type="ECO:0000313" key="2">
    <source>
        <dbReference type="EMBL" id="KAA0067067.1"/>
    </source>
</evidence>
<gene>
    <name evidence="2" type="ORF">E6C27_scaffold38G001160</name>
</gene>
<feature type="compositionally biased region" description="Basic and acidic residues" evidence="1">
    <location>
        <begin position="132"/>
        <end position="144"/>
    </location>
</feature>
<dbReference type="AlphaFoldDB" id="A0A5A7VIU3"/>
<feature type="region of interest" description="Disordered" evidence="1">
    <location>
        <begin position="67"/>
        <end position="103"/>
    </location>
</feature>
<feature type="compositionally biased region" description="Low complexity" evidence="1">
    <location>
        <begin position="90"/>
        <end position="102"/>
    </location>
</feature>
<sequence length="454" mass="50772">MIGIGIRAKKGKKKKRKRKEEETLNLPLPPAAAAATNECRGVSSRRVDLYAFPICKSEPKPRRLFARRRKTDRYSSSSAAPTRHPLPAFRRPSPSRLRQPSSITSQQIALRSLSHWPSFAVVPVIPTRASLHKTEPNPRLRPENPTHTSSRPCARVKPSRQLPAAHTSLQAAHEEVKPPPSRAHARAVHVPPSRARLSEPNSLLPVKSPTIFEPPSLFLVLSHLFLEHLGPIDFRSVEFLQLRAQALQPRPRVFLWVHRRPIIVPSGSHDARVRERASSWAGAEVRQGQGGKRPEVIVTSHRDLLLPLYIRSSGSVERTHQSRDLEGCTYQSSDPEGYTYQSSDPEGCTYQSSDPGGCTYQSSDPEGCTYQSSDPGGCTYQSSDPEGYTYQRSENGATRRLNAGVVKPTETEDVDRDACRRERWRDGGSVGFVKLKTKKEKEKRMGGDVCRRAR</sequence>
<protein>
    <submittedName>
        <fullName evidence="2">NBS-LRR type resistance protein</fullName>
    </submittedName>
</protein>
<feature type="region of interest" description="Disordered" evidence="1">
    <location>
        <begin position="130"/>
        <end position="198"/>
    </location>
</feature>
<name>A0A5A7VIU3_CUCMM</name>
<feature type="compositionally biased region" description="Polar residues" evidence="1">
    <location>
        <begin position="329"/>
        <end position="354"/>
    </location>
</feature>
<dbReference type="EMBL" id="SSTE01000699">
    <property type="protein sequence ID" value="KAA0067067.1"/>
    <property type="molecule type" value="Genomic_DNA"/>
</dbReference>
<feature type="region of interest" description="Disordered" evidence="1">
    <location>
        <begin position="1"/>
        <end position="26"/>
    </location>
</feature>
<comment type="caution">
    <text evidence="2">The sequence shown here is derived from an EMBL/GenBank/DDBJ whole genome shotgun (WGS) entry which is preliminary data.</text>
</comment>
<accession>A0A5A7VIU3</accession>
<dbReference type="Proteomes" id="UP000321393">
    <property type="component" value="Unassembled WGS sequence"/>
</dbReference>
<evidence type="ECO:0000313" key="3">
    <source>
        <dbReference type="Proteomes" id="UP000321393"/>
    </source>
</evidence>
<feature type="compositionally biased region" description="Polar residues" evidence="1">
    <location>
        <begin position="381"/>
        <end position="396"/>
    </location>
</feature>
<feature type="compositionally biased region" description="Basic residues" evidence="1">
    <location>
        <begin position="7"/>
        <end position="18"/>
    </location>
</feature>
<reference evidence="2 3" key="1">
    <citation type="submission" date="2019-08" db="EMBL/GenBank/DDBJ databases">
        <title>Draft genome sequences of two oriental melons (Cucumis melo L. var makuwa).</title>
        <authorList>
            <person name="Kwon S.-Y."/>
        </authorList>
    </citation>
    <scope>NUCLEOTIDE SEQUENCE [LARGE SCALE GENOMIC DNA]</scope>
    <source>
        <strain evidence="3">cv. SW 3</strain>
        <tissue evidence="2">Leaf</tissue>
    </source>
</reference>
<feature type="region of interest" description="Disordered" evidence="1">
    <location>
        <begin position="381"/>
        <end position="401"/>
    </location>
</feature>
<evidence type="ECO:0000256" key="1">
    <source>
        <dbReference type="SAM" id="MobiDB-lite"/>
    </source>
</evidence>